<comment type="subcellular location">
    <subcellularLocation>
        <location evidence="1">Membrane</location>
        <topology evidence="1">Multi-pass membrane protein</topology>
    </subcellularLocation>
</comment>
<evidence type="ECO:0000256" key="5">
    <source>
        <dbReference type="SAM" id="Phobius"/>
    </source>
</evidence>
<name>A0A4Z1E8T1_9HELO</name>
<dbReference type="AlphaFoldDB" id="A0A4Z1E8T1"/>
<feature type="transmembrane region" description="Helical" evidence="5">
    <location>
        <begin position="370"/>
        <end position="389"/>
    </location>
</feature>
<keyword evidence="3 5" id="KW-1133">Transmembrane helix</keyword>
<evidence type="ECO:0000256" key="3">
    <source>
        <dbReference type="ARBA" id="ARBA00022989"/>
    </source>
</evidence>
<dbReference type="OrthoDB" id="194139at2759"/>
<evidence type="ECO:0000256" key="1">
    <source>
        <dbReference type="ARBA" id="ARBA00004141"/>
    </source>
</evidence>
<dbReference type="SUPFAM" id="SSF103473">
    <property type="entry name" value="MFS general substrate transporter"/>
    <property type="match status" value="1"/>
</dbReference>
<comment type="caution">
    <text evidence="7">The sequence shown here is derived from an EMBL/GenBank/DDBJ whole genome shotgun (WGS) entry which is preliminary data.</text>
</comment>
<evidence type="ECO:0000256" key="2">
    <source>
        <dbReference type="ARBA" id="ARBA00022692"/>
    </source>
</evidence>
<feature type="domain" description="Major facilitator superfamily (MFS) profile" evidence="6">
    <location>
        <begin position="37"/>
        <end position="489"/>
    </location>
</feature>
<evidence type="ECO:0000256" key="4">
    <source>
        <dbReference type="ARBA" id="ARBA00023136"/>
    </source>
</evidence>
<proteinExistence type="predicted"/>
<feature type="transmembrane region" description="Helical" evidence="5">
    <location>
        <begin position="37"/>
        <end position="56"/>
    </location>
</feature>
<organism evidence="7 8">
    <name type="scientific">Botrytis tulipae</name>
    <dbReference type="NCBI Taxonomy" id="87230"/>
    <lineage>
        <taxon>Eukaryota</taxon>
        <taxon>Fungi</taxon>
        <taxon>Dikarya</taxon>
        <taxon>Ascomycota</taxon>
        <taxon>Pezizomycotina</taxon>
        <taxon>Leotiomycetes</taxon>
        <taxon>Helotiales</taxon>
        <taxon>Sclerotiniaceae</taxon>
        <taxon>Botrytis</taxon>
    </lineage>
</organism>
<keyword evidence="2 5" id="KW-0812">Transmembrane</keyword>
<dbReference type="InterPro" id="IPR020846">
    <property type="entry name" value="MFS_dom"/>
</dbReference>
<feature type="transmembrane region" description="Helical" evidence="5">
    <location>
        <begin position="197"/>
        <end position="217"/>
    </location>
</feature>
<feature type="transmembrane region" description="Helical" evidence="5">
    <location>
        <begin position="223"/>
        <end position="243"/>
    </location>
</feature>
<feature type="transmembrane region" description="Helical" evidence="5">
    <location>
        <begin position="464"/>
        <end position="483"/>
    </location>
</feature>
<evidence type="ECO:0000259" key="6">
    <source>
        <dbReference type="PROSITE" id="PS50850"/>
    </source>
</evidence>
<keyword evidence="8" id="KW-1185">Reference proteome</keyword>
<gene>
    <name evidence="7" type="ORF">BTUL_0340g00010</name>
</gene>
<dbReference type="GO" id="GO:0022857">
    <property type="term" value="F:transmembrane transporter activity"/>
    <property type="evidence" value="ECO:0007669"/>
    <property type="project" value="InterPro"/>
</dbReference>
<feature type="transmembrane region" description="Helical" evidence="5">
    <location>
        <begin position="425"/>
        <end position="444"/>
    </location>
</feature>
<feature type="transmembrane region" description="Helical" evidence="5">
    <location>
        <begin position="163"/>
        <end position="185"/>
    </location>
</feature>
<dbReference type="Pfam" id="PF07690">
    <property type="entry name" value="MFS_1"/>
    <property type="match status" value="1"/>
</dbReference>
<dbReference type="Proteomes" id="UP000297777">
    <property type="component" value="Unassembled WGS sequence"/>
</dbReference>
<sequence length="494" mass="53084">MVRYSQHEEAHVQVPLLQGSQTSDSPSPSISEVKLKWLVWCLVGILVLTFETGIAIRTAPLIASYKEILCTKTIQHDKKPPAHCTKDHTVTNELAMILGVSQLLECLPVLLLSGIYGSMADKYGPRPILFLSYLGLVLSSAWATGVIWLAPMIPLRLVFMGPIFTIIGGGPGVPISILMTSAVAVAPSTQKVSIFSFIHGTALVAVILGFGLGSAMMTPMGNYPPLLAGLVLMCLALSLSLLLPISRPMAQLSSTVSEETSAHARANASTPIVHKISIGKQTMSKSFDTLWHMRGVIPLLLTSFLCMLGQNVQILILQYMPERFGIGFAQANAFNILNSTVNLFVLFIALPLVGTLVLRWGSYNAFHKDMILALSSSLLLFLGALVLSIAPDVTLAVIGIIIFGTGIGLSSLLRSIFVELFPPEHAAFAITLISTIKNLGSTFSGPVYSYTFALSLDLGGRFQGLPFFVSAICFVIGGVLLIATKTKLMNRLEI</sequence>
<protein>
    <recommendedName>
        <fullName evidence="6">Major facilitator superfamily (MFS) profile domain-containing protein</fullName>
    </recommendedName>
</protein>
<dbReference type="InterPro" id="IPR011701">
    <property type="entry name" value="MFS"/>
</dbReference>
<feature type="transmembrane region" description="Helical" evidence="5">
    <location>
        <begin position="128"/>
        <end position="151"/>
    </location>
</feature>
<dbReference type="EMBL" id="PQXH01000338">
    <property type="protein sequence ID" value="TGO07048.1"/>
    <property type="molecule type" value="Genomic_DNA"/>
</dbReference>
<accession>A0A4Z1E8T1</accession>
<keyword evidence="4 5" id="KW-0472">Membrane</keyword>
<reference evidence="7 8" key="1">
    <citation type="submission" date="2017-12" db="EMBL/GenBank/DDBJ databases">
        <title>Comparative genomics of Botrytis spp.</title>
        <authorList>
            <person name="Valero-Jimenez C.A."/>
            <person name="Tapia P."/>
            <person name="Veloso J."/>
            <person name="Silva-Moreno E."/>
            <person name="Staats M."/>
            <person name="Valdes J.H."/>
            <person name="Van Kan J.A.L."/>
        </authorList>
    </citation>
    <scope>NUCLEOTIDE SEQUENCE [LARGE SCALE GENOMIC DNA]</scope>
    <source>
        <strain evidence="7 8">Bt9001</strain>
    </source>
</reference>
<feature type="transmembrane region" description="Helical" evidence="5">
    <location>
        <begin position="95"/>
        <end position="116"/>
    </location>
</feature>
<dbReference type="GO" id="GO:0016020">
    <property type="term" value="C:membrane"/>
    <property type="evidence" value="ECO:0007669"/>
    <property type="project" value="UniProtKB-SubCell"/>
</dbReference>
<dbReference type="InterPro" id="IPR036259">
    <property type="entry name" value="MFS_trans_sf"/>
</dbReference>
<evidence type="ECO:0000313" key="7">
    <source>
        <dbReference type="EMBL" id="TGO07048.1"/>
    </source>
</evidence>
<dbReference type="PROSITE" id="PS50850">
    <property type="entry name" value="MFS"/>
    <property type="match status" value="1"/>
</dbReference>
<feature type="transmembrane region" description="Helical" evidence="5">
    <location>
        <begin position="395"/>
        <end position="413"/>
    </location>
</feature>
<dbReference type="PANTHER" id="PTHR23507:SF1">
    <property type="entry name" value="FI18259P1-RELATED"/>
    <property type="match status" value="1"/>
</dbReference>
<dbReference type="Gene3D" id="1.20.1250.20">
    <property type="entry name" value="MFS general substrate transporter like domains"/>
    <property type="match status" value="1"/>
</dbReference>
<feature type="transmembrane region" description="Helical" evidence="5">
    <location>
        <begin position="336"/>
        <end position="358"/>
    </location>
</feature>
<feature type="transmembrane region" description="Helical" evidence="5">
    <location>
        <begin position="295"/>
        <end position="316"/>
    </location>
</feature>
<dbReference type="PANTHER" id="PTHR23507">
    <property type="entry name" value="ZGC:174356"/>
    <property type="match status" value="1"/>
</dbReference>
<evidence type="ECO:0000313" key="8">
    <source>
        <dbReference type="Proteomes" id="UP000297777"/>
    </source>
</evidence>